<evidence type="ECO:0000256" key="5">
    <source>
        <dbReference type="ARBA" id="ARBA00022801"/>
    </source>
</evidence>
<dbReference type="PANTHER" id="PTHR38039">
    <property type="entry name" value="TOXIN YOEB"/>
    <property type="match status" value="1"/>
</dbReference>
<dbReference type="SUPFAM" id="SSF143011">
    <property type="entry name" value="RelE-like"/>
    <property type="match status" value="1"/>
</dbReference>
<evidence type="ECO:0000256" key="6">
    <source>
        <dbReference type="ARBA" id="ARBA00030388"/>
    </source>
</evidence>
<evidence type="ECO:0000313" key="7">
    <source>
        <dbReference type="EMBL" id="ASK27141.1"/>
    </source>
</evidence>
<evidence type="ECO:0000256" key="2">
    <source>
        <dbReference type="ARBA" id="ARBA00022649"/>
    </source>
</evidence>
<proteinExistence type="inferred from homology"/>
<dbReference type="Proteomes" id="UP000198238">
    <property type="component" value="Chromosome"/>
</dbReference>
<name>A0A220S0Y7_9NEIS</name>
<dbReference type="InterPro" id="IPR009614">
    <property type="entry name" value="YoeB_toxin"/>
</dbReference>
<dbReference type="Pfam" id="PF06769">
    <property type="entry name" value="YoeB_toxin"/>
    <property type="match status" value="1"/>
</dbReference>
<comment type="similarity">
    <text evidence="1">Belongs to the YoeB family.</text>
</comment>
<dbReference type="PANTHER" id="PTHR38039:SF1">
    <property type="entry name" value="TOXIN YOEB"/>
    <property type="match status" value="1"/>
</dbReference>
<accession>A0A220S0Y7</accession>
<evidence type="ECO:0000256" key="1">
    <source>
        <dbReference type="ARBA" id="ARBA00008172"/>
    </source>
</evidence>
<dbReference type="GO" id="GO:0006401">
    <property type="term" value="P:RNA catabolic process"/>
    <property type="evidence" value="ECO:0007669"/>
    <property type="project" value="InterPro"/>
</dbReference>
<sequence length="87" mass="10371">MKAHRFTQSAAEDLAYWKKHDLKKVGRIKALLDDIKANHPRGIGKPEPLRHQKSGLWSRRIDREHRLVYSVEEDTVTVYACRYHYER</sequence>
<dbReference type="NCBIfam" id="TIGR02116">
    <property type="entry name" value="toxin_Txe_YoeB"/>
    <property type="match status" value="1"/>
</dbReference>
<dbReference type="GO" id="GO:0004519">
    <property type="term" value="F:endonuclease activity"/>
    <property type="evidence" value="ECO:0007669"/>
    <property type="project" value="UniProtKB-KW"/>
</dbReference>
<dbReference type="KEGG" id="nei:BG910_04760"/>
<keyword evidence="8" id="KW-1185">Reference proteome</keyword>
<gene>
    <name evidence="7" type="ORF">BG910_04760</name>
</gene>
<dbReference type="GO" id="GO:0016787">
    <property type="term" value="F:hydrolase activity"/>
    <property type="evidence" value="ECO:0007669"/>
    <property type="project" value="UniProtKB-KW"/>
</dbReference>
<evidence type="ECO:0000256" key="3">
    <source>
        <dbReference type="ARBA" id="ARBA00022722"/>
    </source>
</evidence>
<keyword evidence="2" id="KW-1277">Toxin-antitoxin system</keyword>
<protein>
    <recommendedName>
        <fullName evidence="6">Putative mRNA interferase YoeB</fullName>
    </recommendedName>
</protein>
<dbReference type="AlphaFoldDB" id="A0A220S0Y7"/>
<keyword evidence="4" id="KW-0255">Endonuclease</keyword>
<keyword evidence="5" id="KW-0378">Hydrolase</keyword>
<keyword evidence="3" id="KW-0540">Nuclease</keyword>
<dbReference type="Gene3D" id="3.30.2310.20">
    <property type="entry name" value="RelE-like"/>
    <property type="match status" value="1"/>
</dbReference>
<dbReference type="EMBL" id="CP022278">
    <property type="protein sequence ID" value="ASK27141.1"/>
    <property type="molecule type" value="Genomic_DNA"/>
</dbReference>
<evidence type="ECO:0000256" key="4">
    <source>
        <dbReference type="ARBA" id="ARBA00022759"/>
    </source>
</evidence>
<dbReference type="InterPro" id="IPR035093">
    <property type="entry name" value="RelE/ParE_toxin_dom_sf"/>
</dbReference>
<dbReference type="RefSeq" id="WP_089035854.1">
    <property type="nucleotide sequence ID" value="NZ_CP022278.1"/>
</dbReference>
<dbReference type="GO" id="GO:0045892">
    <property type="term" value="P:negative regulation of DNA-templated transcription"/>
    <property type="evidence" value="ECO:0007669"/>
    <property type="project" value="TreeGrafter"/>
</dbReference>
<reference evidence="7 8" key="1">
    <citation type="submission" date="2017-06" db="EMBL/GenBank/DDBJ databases">
        <title>Neisseria chenwenguii sp. nov., isolated from the intestinal contents of Tibetan Plateau Pika in Yushu, Qinghai Province, China.</title>
        <authorList>
            <person name="Zhang G."/>
        </authorList>
    </citation>
    <scope>NUCLEOTIDE SEQUENCE [LARGE SCALE GENOMIC DNA]</scope>
    <source>
        <strain evidence="7 8">10023</strain>
    </source>
</reference>
<evidence type="ECO:0000313" key="8">
    <source>
        <dbReference type="Proteomes" id="UP000198238"/>
    </source>
</evidence>
<organism evidence="7 8">
    <name type="scientific">Neisseria chenwenguii</name>
    <dbReference type="NCBI Taxonomy" id="1853278"/>
    <lineage>
        <taxon>Bacteria</taxon>
        <taxon>Pseudomonadati</taxon>
        <taxon>Pseudomonadota</taxon>
        <taxon>Betaproteobacteria</taxon>
        <taxon>Neisseriales</taxon>
        <taxon>Neisseriaceae</taxon>
        <taxon>Neisseria</taxon>
    </lineage>
</organism>